<dbReference type="GO" id="GO:0016787">
    <property type="term" value="F:hydrolase activity"/>
    <property type="evidence" value="ECO:0007669"/>
    <property type="project" value="UniProtKB-KW"/>
</dbReference>
<protein>
    <submittedName>
        <fullName evidence="2">NUDIX hydrolase</fullName>
    </submittedName>
</protein>
<dbReference type="InterPro" id="IPR015797">
    <property type="entry name" value="NUDIX_hydrolase-like_dom_sf"/>
</dbReference>
<dbReference type="RefSeq" id="WP_097622403.1">
    <property type="nucleotide sequence ID" value="NZ_BMFI01000003.1"/>
</dbReference>
<gene>
    <name evidence="2" type="ORF">EEQ99_00080</name>
</gene>
<comment type="caution">
    <text evidence="2">The sequence shown here is derived from an EMBL/GenBank/DDBJ whole genome shotgun (WGS) entry which is preliminary data.</text>
</comment>
<evidence type="ECO:0000313" key="3">
    <source>
        <dbReference type="Proteomes" id="UP000273611"/>
    </source>
</evidence>
<dbReference type="Proteomes" id="UP000273611">
    <property type="component" value="Unassembled WGS sequence"/>
</dbReference>
<keyword evidence="2" id="KW-0378">Hydrolase</keyword>
<proteinExistence type="predicted"/>
<dbReference type="Gene3D" id="3.90.79.10">
    <property type="entry name" value="Nucleoside Triphosphate Pyrophosphohydrolase"/>
    <property type="match status" value="1"/>
</dbReference>
<dbReference type="GeneID" id="75216919"/>
<dbReference type="EMBL" id="RIBW01000001">
    <property type="protein sequence ID" value="RUM04009.1"/>
    <property type="molecule type" value="Genomic_DNA"/>
</dbReference>
<dbReference type="AlphaFoldDB" id="A0A3S0SE35"/>
<organism evidence="2 3">
    <name type="scientific">Rhizobium anhuiense</name>
    <dbReference type="NCBI Taxonomy" id="1184720"/>
    <lineage>
        <taxon>Bacteria</taxon>
        <taxon>Pseudomonadati</taxon>
        <taxon>Pseudomonadota</taxon>
        <taxon>Alphaproteobacteria</taxon>
        <taxon>Hyphomicrobiales</taxon>
        <taxon>Rhizobiaceae</taxon>
        <taxon>Rhizobium/Agrobacterium group</taxon>
        <taxon>Rhizobium</taxon>
    </lineage>
</organism>
<feature type="domain" description="Nudix hydrolase" evidence="1">
    <location>
        <begin position="99"/>
        <end position="246"/>
    </location>
</feature>
<dbReference type="PROSITE" id="PS51462">
    <property type="entry name" value="NUDIX"/>
    <property type="match status" value="1"/>
</dbReference>
<dbReference type="Pfam" id="PF00293">
    <property type="entry name" value="NUDIX"/>
    <property type="match status" value="1"/>
</dbReference>
<reference evidence="2 3" key="1">
    <citation type="journal article" date="2015" name="Int. J. Syst. Evol. Microbiol.">
        <title>Rhizobium anhuiense sp. nov., isolated from effective nodules of Vicia faba and Pisum sativum.</title>
        <authorList>
            <person name="Zhang Y.J."/>
            <person name="Zheng W.T."/>
            <person name="Everall I."/>
            <person name="Young J.P."/>
            <person name="Zhang X.X."/>
            <person name="Tian C.F."/>
            <person name="Sui X.H."/>
            <person name="Wang E.T."/>
            <person name="Chen W.X."/>
        </authorList>
    </citation>
    <scope>NUCLEOTIDE SEQUENCE [LARGE SCALE GENOMIC DNA]</scope>
    <source>
        <strain evidence="2 3">CCBAU 23252</strain>
    </source>
</reference>
<sequence>MVKHRFPEETHLSVVARNVRCKLAGSFEFDDAGRSEQFRIWSDFTRTRPSAFDGALLRLKSFASAKGIAAIEAERTSFSAYITSRQPSFSDEFPASGRADPLGLTVLLVSRDNHLVLTQRSLTAEQNPGGLYFVGGYAEPTARDGEINLFEEATREVKEELGVLDVDPDRSWLIGLAYDPVYCHPELFFVMRAGHTAAEIVSLSRDADDRNEANSIFTHPFDAVLSEDVKQLATFPRTWSYIRGINFARRHVETTGRL</sequence>
<evidence type="ECO:0000259" key="1">
    <source>
        <dbReference type="PROSITE" id="PS51462"/>
    </source>
</evidence>
<evidence type="ECO:0000313" key="2">
    <source>
        <dbReference type="EMBL" id="RUM04009.1"/>
    </source>
</evidence>
<name>A0A3S0SE35_9HYPH</name>
<dbReference type="InterPro" id="IPR000086">
    <property type="entry name" value="NUDIX_hydrolase_dom"/>
</dbReference>
<dbReference type="SUPFAM" id="SSF55811">
    <property type="entry name" value="Nudix"/>
    <property type="match status" value="1"/>
</dbReference>
<accession>A0A3S0SE35</accession>